<organism evidence="3 4">
    <name type="scientific">Puccinia sorghi</name>
    <dbReference type="NCBI Taxonomy" id="27349"/>
    <lineage>
        <taxon>Eukaryota</taxon>
        <taxon>Fungi</taxon>
        <taxon>Dikarya</taxon>
        <taxon>Basidiomycota</taxon>
        <taxon>Pucciniomycotina</taxon>
        <taxon>Pucciniomycetes</taxon>
        <taxon>Pucciniales</taxon>
        <taxon>Pucciniaceae</taxon>
        <taxon>Puccinia</taxon>
    </lineage>
</organism>
<sequence length="179" mass="19798">ARLESTAGKQNAAPTPASNPMVLAKPQPFDGTRGAAAKVFVSQIGLHAVTYPKSFPTDTSKVVFAISFMKDYTVTWSQPYLDKVFNGEPVVFNDFLNSFRSSFFDHNRQHCADVALRNLCQTGTVLAYTQYFNQHACTKIQLSVVMSNIEFDSLWSMQALALKVGQTIEGIRQDCCGDL</sequence>
<dbReference type="InterPro" id="IPR005162">
    <property type="entry name" value="Retrotrans_gag_dom"/>
</dbReference>
<dbReference type="AlphaFoldDB" id="A0A0L6UA68"/>
<reference evidence="3 4" key="1">
    <citation type="submission" date="2015-08" db="EMBL/GenBank/DDBJ databases">
        <title>Next Generation Sequencing and Analysis of the Genome of Puccinia sorghi L Schw, the Causal Agent of Maize Common Rust.</title>
        <authorList>
            <person name="Rochi L."/>
            <person name="Burguener G."/>
            <person name="Darino M."/>
            <person name="Turjanski A."/>
            <person name="Kreff E."/>
            <person name="Dieguez M.J."/>
            <person name="Sacco F."/>
        </authorList>
    </citation>
    <scope>NUCLEOTIDE SEQUENCE [LARGE SCALE GENOMIC DNA]</scope>
    <source>
        <strain evidence="3 4">RO10H11247</strain>
    </source>
</reference>
<feature type="non-terminal residue" evidence="3">
    <location>
        <position position="1"/>
    </location>
</feature>
<proteinExistence type="predicted"/>
<evidence type="ECO:0000313" key="4">
    <source>
        <dbReference type="Proteomes" id="UP000037035"/>
    </source>
</evidence>
<evidence type="ECO:0000313" key="3">
    <source>
        <dbReference type="EMBL" id="KNZ45396.1"/>
    </source>
</evidence>
<protein>
    <recommendedName>
        <fullName evidence="2">Retrotransposon gag domain-containing protein</fullName>
    </recommendedName>
</protein>
<evidence type="ECO:0000259" key="2">
    <source>
        <dbReference type="Pfam" id="PF03732"/>
    </source>
</evidence>
<dbReference type="Pfam" id="PF03732">
    <property type="entry name" value="Retrotrans_gag"/>
    <property type="match status" value="1"/>
</dbReference>
<feature type="domain" description="Retrotransposon gag" evidence="2">
    <location>
        <begin position="64"/>
        <end position="136"/>
    </location>
</feature>
<keyword evidence="4" id="KW-1185">Reference proteome</keyword>
<dbReference type="VEuPathDB" id="FungiDB:VP01_8163g1"/>
<dbReference type="Proteomes" id="UP000037035">
    <property type="component" value="Unassembled WGS sequence"/>
</dbReference>
<gene>
    <name evidence="3" type="ORF">VP01_8163g1</name>
</gene>
<name>A0A0L6UA68_9BASI</name>
<dbReference type="OrthoDB" id="4847360at2759"/>
<comment type="caution">
    <text evidence="3">The sequence shown here is derived from an EMBL/GenBank/DDBJ whole genome shotgun (WGS) entry which is preliminary data.</text>
</comment>
<feature type="region of interest" description="Disordered" evidence="1">
    <location>
        <begin position="1"/>
        <end position="22"/>
    </location>
</feature>
<feature type="compositionally biased region" description="Polar residues" evidence="1">
    <location>
        <begin position="7"/>
        <end position="18"/>
    </location>
</feature>
<accession>A0A0L6UA68</accession>
<evidence type="ECO:0000256" key="1">
    <source>
        <dbReference type="SAM" id="MobiDB-lite"/>
    </source>
</evidence>
<dbReference type="EMBL" id="LAVV01013675">
    <property type="protein sequence ID" value="KNZ45396.1"/>
    <property type="molecule type" value="Genomic_DNA"/>
</dbReference>